<evidence type="ECO:0000313" key="9">
    <source>
        <dbReference type="Proteomes" id="UP000302163"/>
    </source>
</evidence>
<dbReference type="RefSeq" id="WP_138098942.1">
    <property type="nucleotide sequence ID" value="NZ_CP040428.1"/>
</dbReference>
<dbReference type="PANTHER" id="PTHR38107">
    <property type="match status" value="1"/>
</dbReference>
<dbReference type="InterPro" id="IPR002196">
    <property type="entry name" value="Glyco_hydro_24"/>
</dbReference>
<dbReference type="InterPro" id="IPR034690">
    <property type="entry name" value="Endolysin_T4_type"/>
</dbReference>
<organism evidence="8 9">
    <name type="scientific">Jejubacter calystegiae</name>
    <dbReference type="NCBI Taxonomy" id="2579935"/>
    <lineage>
        <taxon>Bacteria</taxon>
        <taxon>Pseudomonadati</taxon>
        <taxon>Pseudomonadota</taxon>
        <taxon>Gammaproteobacteria</taxon>
        <taxon>Enterobacterales</taxon>
        <taxon>Enterobacteriaceae</taxon>
        <taxon>Jejubacter</taxon>
    </lineage>
</organism>
<keyword evidence="2 7" id="KW-0929">Antimicrobial</keyword>
<dbReference type="Proteomes" id="UP000302163">
    <property type="component" value="Chromosome"/>
</dbReference>
<evidence type="ECO:0000256" key="6">
    <source>
        <dbReference type="ARBA" id="ARBA00023295"/>
    </source>
</evidence>
<evidence type="ECO:0000256" key="7">
    <source>
        <dbReference type="RuleBase" id="RU003788"/>
    </source>
</evidence>
<keyword evidence="9" id="KW-1185">Reference proteome</keyword>
<dbReference type="GO" id="GO:0003796">
    <property type="term" value="F:lysozyme activity"/>
    <property type="evidence" value="ECO:0007669"/>
    <property type="project" value="UniProtKB-EC"/>
</dbReference>
<dbReference type="GO" id="GO:0031640">
    <property type="term" value="P:killing of cells of another organism"/>
    <property type="evidence" value="ECO:0007669"/>
    <property type="project" value="UniProtKB-KW"/>
</dbReference>
<comment type="similarity">
    <text evidence="7">Belongs to the glycosyl hydrolase 24 family.</text>
</comment>
<dbReference type="EC" id="3.2.1.17" evidence="7"/>
<keyword evidence="6 7" id="KW-0326">Glycosidase</keyword>
<dbReference type="InterPro" id="IPR023347">
    <property type="entry name" value="Lysozyme_dom_sf"/>
</dbReference>
<proteinExistence type="inferred from homology"/>
<dbReference type="HAMAP" id="MF_04110">
    <property type="entry name" value="ENDOLYSIN_T4"/>
    <property type="match status" value="1"/>
</dbReference>
<gene>
    <name evidence="8" type="ORF">FEM41_23685</name>
</gene>
<evidence type="ECO:0000256" key="1">
    <source>
        <dbReference type="ARBA" id="ARBA00000632"/>
    </source>
</evidence>
<evidence type="ECO:0000256" key="3">
    <source>
        <dbReference type="ARBA" id="ARBA00022638"/>
    </source>
</evidence>
<dbReference type="GO" id="GO:0009253">
    <property type="term" value="P:peptidoglycan catabolic process"/>
    <property type="evidence" value="ECO:0007669"/>
    <property type="project" value="InterPro"/>
</dbReference>
<keyword evidence="3 7" id="KW-0081">Bacteriolytic enzyme</keyword>
<dbReference type="EMBL" id="CP040428">
    <property type="protein sequence ID" value="QCT22433.1"/>
    <property type="molecule type" value="Genomic_DNA"/>
</dbReference>
<dbReference type="SUPFAM" id="SSF53955">
    <property type="entry name" value="Lysozyme-like"/>
    <property type="match status" value="1"/>
</dbReference>
<name>A0A4P8YQ64_9ENTR</name>
<dbReference type="InterPro" id="IPR023346">
    <property type="entry name" value="Lysozyme-like_dom_sf"/>
</dbReference>
<dbReference type="GO" id="GO:0042742">
    <property type="term" value="P:defense response to bacterium"/>
    <property type="evidence" value="ECO:0007669"/>
    <property type="project" value="UniProtKB-KW"/>
</dbReference>
<sequence>MNISDKGLALIKRFEGCSLKAYPDPATGGAPWTIGYGWTRPVDGVAVHPEMVITKQKAEQLLRCGIVSYEQALNRLIRVRLTQNQFDALVSLTWNIGTRAFSTSTLLQKLNGGNYQGAADQFLRWVHADGKVMPGLERRRRAEKTLFLAAP</sequence>
<dbReference type="Pfam" id="PF00959">
    <property type="entry name" value="Phage_lysozyme"/>
    <property type="match status" value="1"/>
</dbReference>
<accession>A0A4P8YQ64</accession>
<dbReference type="PANTHER" id="PTHR38107:SF3">
    <property type="entry name" value="LYSOZYME RRRD-RELATED"/>
    <property type="match status" value="1"/>
</dbReference>
<comment type="catalytic activity">
    <reaction evidence="1 7">
        <text>Hydrolysis of (1-&gt;4)-beta-linkages between N-acetylmuramic acid and N-acetyl-D-glucosamine residues in a peptidoglycan and between N-acetyl-D-glucosamine residues in chitodextrins.</text>
        <dbReference type="EC" id="3.2.1.17"/>
    </reaction>
</comment>
<dbReference type="Gene3D" id="1.10.530.40">
    <property type="match status" value="1"/>
</dbReference>
<evidence type="ECO:0000256" key="2">
    <source>
        <dbReference type="ARBA" id="ARBA00022529"/>
    </source>
</evidence>
<dbReference type="GO" id="GO:0016998">
    <property type="term" value="P:cell wall macromolecule catabolic process"/>
    <property type="evidence" value="ECO:0007669"/>
    <property type="project" value="InterPro"/>
</dbReference>
<keyword evidence="4 7" id="KW-0378">Hydrolase</keyword>
<keyword evidence="5" id="KW-1035">Host cytoplasm</keyword>
<dbReference type="KEGG" id="izh:FEM41_23685"/>
<protein>
    <recommendedName>
        <fullName evidence="7">Lysozyme</fullName>
        <ecNumber evidence="7">3.2.1.17</ecNumber>
    </recommendedName>
</protein>
<dbReference type="InterPro" id="IPR033907">
    <property type="entry name" value="Endolysin_autolysin"/>
</dbReference>
<evidence type="ECO:0000313" key="8">
    <source>
        <dbReference type="EMBL" id="QCT22433.1"/>
    </source>
</evidence>
<dbReference type="CDD" id="cd00737">
    <property type="entry name" value="lyz_endolysin_autolysin"/>
    <property type="match status" value="1"/>
</dbReference>
<dbReference type="AlphaFoldDB" id="A0A4P8YQ64"/>
<evidence type="ECO:0000256" key="4">
    <source>
        <dbReference type="ARBA" id="ARBA00022801"/>
    </source>
</evidence>
<dbReference type="InterPro" id="IPR051018">
    <property type="entry name" value="Bacteriophage_GH24"/>
</dbReference>
<dbReference type="OrthoDB" id="8141296at2"/>
<reference evidence="8 9" key="1">
    <citation type="submission" date="2019-05" db="EMBL/GenBank/DDBJ databases">
        <title>Complete genome sequence of Izhakiella calystegiae KSNA2, an endophyte isolated from beach morning glory (Calystegia soldanella).</title>
        <authorList>
            <person name="Jiang L."/>
            <person name="Jeong J.C."/>
            <person name="Kim C.Y."/>
            <person name="Kim D.H."/>
            <person name="Kim S.W."/>
            <person name="Lee j."/>
        </authorList>
    </citation>
    <scope>NUCLEOTIDE SEQUENCE [LARGE SCALE GENOMIC DNA]</scope>
    <source>
        <strain evidence="8 9">KSNA2</strain>
    </source>
</reference>
<evidence type="ECO:0000256" key="5">
    <source>
        <dbReference type="ARBA" id="ARBA00023200"/>
    </source>
</evidence>